<feature type="transmembrane region" description="Helical" evidence="1">
    <location>
        <begin position="197"/>
        <end position="219"/>
    </location>
</feature>
<feature type="transmembrane region" description="Helical" evidence="1">
    <location>
        <begin position="161"/>
        <end position="185"/>
    </location>
</feature>
<keyword evidence="1" id="KW-0472">Membrane</keyword>
<evidence type="ECO:0000313" key="5">
    <source>
        <dbReference type="Proteomes" id="UP001432059"/>
    </source>
</evidence>
<feature type="transmembrane region" description="Helical" evidence="1">
    <location>
        <begin position="134"/>
        <end position="155"/>
    </location>
</feature>
<evidence type="ECO:0000259" key="3">
    <source>
        <dbReference type="PROSITE" id="PS51781"/>
    </source>
</evidence>
<dbReference type="EMBL" id="CP136426">
    <property type="protein sequence ID" value="WOC50836.1"/>
    <property type="molecule type" value="Genomic_DNA"/>
</dbReference>
<sequence length="267" mass="29946">MKQKIALLLMLLFVTITYGQTGSYEVTASELNVREQASKESNAIGKVVKGDIIDVESIEGDWVLTTIINDKGEEQKGYVSAKYIQQVGEGDTSTEKKLSDGERNILIGAGILGLICYIIAFTKVRKGQMTIIVNWYDATLLIATFILPIIGFVVGHNKNDTIYLGVSCILAGLCFLSSLVWSVMANNDNYYHACLSVLAKIFLVFIAFFILLSVFGYWVGRFNAKEKMKQEGYTISNRMEYRRKNENLSMWTKILDYLVISLIGSHK</sequence>
<organism evidence="4 5">
    <name type="scientific">Bergeyella porcorum</name>
    <dbReference type="NCBI Taxonomy" id="1735111"/>
    <lineage>
        <taxon>Bacteria</taxon>
        <taxon>Pseudomonadati</taxon>
        <taxon>Bacteroidota</taxon>
        <taxon>Flavobacteriia</taxon>
        <taxon>Flavobacteriales</taxon>
        <taxon>Weeksellaceae</taxon>
        <taxon>Bergeyella</taxon>
    </lineage>
</organism>
<feature type="signal peptide" evidence="2">
    <location>
        <begin position="1"/>
        <end position="19"/>
    </location>
</feature>
<feature type="transmembrane region" description="Helical" evidence="1">
    <location>
        <begin position="105"/>
        <end position="122"/>
    </location>
</feature>
<keyword evidence="2" id="KW-0732">Signal</keyword>
<keyword evidence="1" id="KW-1133">Transmembrane helix</keyword>
<name>A0AAU0EYN9_9FLAO</name>
<dbReference type="Gene3D" id="2.30.30.40">
    <property type="entry name" value="SH3 Domains"/>
    <property type="match status" value="1"/>
</dbReference>
<accession>A0AAU0EYN9</accession>
<dbReference type="InterPro" id="IPR003646">
    <property type="entry name" value="SH3-like_bac-type"/>
</dbReference>
<proteinExistence type="predicted"/>
<reference evidence="4" key="1">
    <citation type="submission" date="2023-10" db="EMBL/GenBank/DDBJ databases">
        <title>Characterization and whole genome sequencing of a novel strain of Bergeyella porcorum QD2021 isolated from pig.</title>
        <authorList>
            <person name="Liu G."/>
            <person name="Chen C."/>
            <person name="Han X."/>
        </authorList>
    </citation>
    <scope>NUCLEOTIDE SEQUENCE</scope>
    <source>
        <strain evidence="4">QD2021</strain>
    </source>
</reference>
<dbReference type="RefSeq" id="WP_327984543.1">
    <property type="nucleotide sequence ID" value="NZ_CP136426.1"/>
</dbReference>
<feature type="domain" description="SH3b" evidence="3">
    <location>
        <begin position="21"/>
        <end position="88"/>
    </location>
</feature>
<protein>
    <recommendedName>
        <fullName evidence="3">SH3b domain-containing protein</fullName>
    </recommendedName>
</protein>
<dbReference type="Proteomes" id="UP001432059">
    <property type="component" value="Chromosome"/>
</dbReference>
<gene>
    <name evidence="4" type="ORF">BPO_0189</name>
</gene>
<feature type="chain" id="PRO_5043995233" description="SH3b domain-containing protein" evidence="2">
    <location>
        <begin position="20"/>
        <end position="267"/>
    </location>
</feature>
<dbReference type="Pfam" id="PF08239">
    <property type="entry name" value="SH3_3"/>
    <property type="match status" value="1"/>
</dbReference>
<evidence type="ECO:0000256" key="1">
    <source>
        <dbReference type="SAM" id="Phobius"/>
    </source>
</evidence>
<dbReference type="AlphaFoldDB" id="A0AAU0EYN9"/>
<evidence type="ECO:0000313" key="4">
    <source>
        <dbReference type="EMBL" id="WOC50836.1"/>
    </source>
</evidence>
<evidence type="ECO:0000256" key="2">
    <source>
        <dbReference type="SAM" id="SignalP"/>
    </source>
</evidence>
<keyword evidence="1" id="KW-0812">Transmembrane</keyword>
<dbReference type="KEGG" id="bpor:BPO_0189"/>
<dbReference type="SMART" id="SM00287">
    <property type="entry name" value="SH3b"/>
    <property type="match status" value="1"/>
</dbReference>
<dbReference type="PROSITE" id="PS51781">
    <property type="entry name" value="SH3B"/>
    <property type="match status" value="1"/>
</dbReference>
<keyword evidence="5" id="KW-1185">Reference proteome</keyword>